<evidence type="ECO:0000313" key="2">
    <source>
        <dbReference type="Proteomes" id="UP000825701"/>
    </source>
</evidence>
<dbReference type="AlphaFoldDB" id="A0A9E6R7V2"/>
<dbReference type="Proteomes" id="UP000825701">
    <property type="component" value="Chromosome"/>
</dbReference>
<dbReference type="KEGG" id="cmet:K6K41_19730"/>
<accession>A0A9E6R7V2</accession>
<sequence length="62" mass="6291">MGHERTLGSARQQGSGTTSDLTNLAAIRGFPTTLALVDLASGTVLSAVAATIRFSATRDLSG</sequence>
<organism evidence="1 2">
    <name type="scientific">Chenggangzhangella methanolivorans</name>
    <dbReference type="NCBI Taxonomy" id="1437009"/>
    <lineage>
        <taxon>Bacteria</taxon>
        <taxon>Pseudomonadati</taxon>
        <taxon>Pseudomonadota</taxon>
        <taxon>Alphaproteobacteria</taxon>
        <taxon>Hyphomicrobiales</taxon>
        <taxon>Methylopilaceae</taxon>
        <taxon>Chenggangzhangella</taxon>
    </lineage>
</organism>
<dbReference type="RefSeq" id="WP_378150352.1">
    <property type="nucleotide sequence ID" value="NZ_CP081869.1"/>
</dbReference>
<reference evidence="1" key="1">
    <citation type="submission" date="2021-08" db="EMBL/GenBank/DDBJ databases">
        <authorList>
            <person name="Zhang H."/>
            <person name="Xu M."/>
            <person name="Yu Z."/>
            <person name="Yang L."/>
            <person name="Cai Y."/>
        </authorList>
    </citation>
    <scope>NUCLEOTIDE SEQUENCE</scope>
    <source>
        <strain evidence="1">CHL1</strain>
    </source>
</reference>
<name>A0A9E6R7V2_9HYPH</name>
<evidence type="ECO:0000313" key="1">
    <source>
        <dbReference type="EMBL" id="QZN99066.1"/>
    </source>
</evidence>
<gene>
    <name evidence="1" type="ORF">K6K41_19730</name>
</gene>
<dbReference type="Pfam" id="PF09945">
    <property type="entry name" value="DUF2177"/>
    <property type="match status" value="1"/>
</dbReference>
<dbReference type="EMBL" id="CP081869">
    <property type="protein sequence ID" value="QZN99066.1"/>
    <property type="molecule type" value="Genomic_DNA"/>
</dbReference>
<dbReference type="InterPro" id="IPR018687">
    <property type="entry name" value="DUF2177_membr"/>
</dbReference>
<proteinExistence type="predicted"/>
<protein>
    <submittedName>
        <fullName evidence="1">DUF2177 family protein</fullName>
    </submittedName>
</protein>
<keyword evidence="2" id="KW-1185">Reference proteome</keyword>